<evidence type="ECO:0000313" key="4">
    <source>
        <dbReference type="Proteomes" id="UP000016646"/>
    </source>
</evidence>
<evidence type="ECO:0000313" key="2">
    <source>
        <dbReference type="EMBL" id="ERJ98176.1"/>
    </source>
</evidence>
<dbReference type="EMBL" id="AUZJ01000020">
    <property type="protein sequence ID" value="ERF61012.1"/>
    <property type="molecule type" value="Genomic_DNA"/>
</dbReference>
<evidence type="ECO:0000313" key="3">
    <source>
        <dbReference type="Proteomes" id="UP000016412"/>
    </source>
</evidence>
<dbReference type="STRING" id="1125725.HMPREF1325_1288"/>
<dbReference type="Proteomes" id="UP000016412">
    <property type="component" value="Unassembled WGS sequence"/>
</dbReference>
<sequence>MRRYFLYYPLPLPTATSILFDDFKIYRYSISVRQSDLQKFFKDANAILKE</sequence>
<name>U1FA57_TRESO</name>
<dbReference type="Proteomes" id="UP000016646">
    <property type="component" value="Unassembled WGS sequence"/>
</dbReference>
<accession>U1FA57</accession>
<organism evidence="1 3">
    <name type="scientific">Treponema socranskii subsp. socranskii VPI DR56BR1116 = ATCC 35536</name>
    <dbReference type="NCBI Taxonomy" id="1125725"/>
    <lineage>
        <taxon>Bacteria</taxon>
        <taxon>Pseudomonadati</taxon>
        <taxon>Spirochaetota</taxon>
        <taxon>Spirochaetia</taxon>
        <taxon>Spirochaetales</taxon>
        <taxon>Treponemataceae</taxon>
        <taxon>Treponema</taxon>
    </lineage>
</organism>
<dbReference type="PATRIC" id="fig|1125725.3.peg.1062"/>
<protein>
    <submittedName>
        <fullName evidence="1">Uncharacterized protein</fullName>
    </submittedName>
</protein>
<dbReference type="AlphaFoldDB" id="U1FA57"/>
<proteinExistence type="predicted"/>
<evidence type="ECO:0000313" key="1">
    <source>
        <dbReference type="EMBL" id="ERF61012.1"/>
    </source>
</evidence>
<keyword evidence="4" id="KW-1185">Reference proteome</keyword>
<reference evidence="3 4" key="1">
    <citation type="submission" date="2013-08" db="EMBL/GenBank/DDBJ databases">
        <authorList>
            <person name="Durkin A.S."/>
            <person name="Haft D.R."/>
            <person name="McCorrison J."/>
            <person name="Torralba M."/>
            <person name="Gillis M."/>
            <person name="Haft D.H."/>
            <person name="Methe B."/>
            <person name="Sutton G."/>
            <person name="Nelson K.E."/>
        </authorList>
    </citation>
    <scope>NUCLEOTIDE SEQUENCE [LARGE SCALE GENOMIC DNA]</scope>
    <source>
        <strain evidence="2 4">ATCC 35536</strain>
        <strain evidence="1 3">VPI DR56BR1116</strain>
    </source>
</reference>
<dbReference type="EMBL" id="AVQI01000082">
    <property type="protein sequence ID" value="ERJ98176.1"/>
    <property type="molecule type" value="Genomic_DNA"/>
</dbReference>
<gene>
    <name evidence="2" type="ORF">HMPREF0860_1814</name>
    <name evidence="1" type="ORF">HMPREF1325_1288</name>
</gene>
<comment type="caution">
    <text evidence="1">The sequence shown here is derived from an EMBL/GenBank/DDBJ whole genome shotgun (WGS) entry which is preliminary data.</text>
</comment>